<evidence type="ECO:0000313" key="2">
    <source>
        <dbReference type="EMBL" id="VAW39268.1"/>
    </source>
</evidence>
<dbReference type="PRINTS" id="PR01576">
    <property type="entry name" value="PDEFORMYLASE"/>
</dbReference>
<protein>
    <submittedName>
        <fullName evidence="2">Peptide deformylase</fullName>
        <ecNumber evidence="2">3.5.1.88</ecNumber>
    </submittedName>
</protein>
<dbReference type="CDD" id="cd00487">
    <property type="entry name" value="Pep_deformylase"/>
    <property type="match status" value="1"/>
</dbReference>
<dbReference type="InterPro" id="IPR036821">
    <property type="entry name" value="Peptide_deformylase_sf"/>
</dbReference>
<dbReference type="EC" id="3.5.1.88" evidence="2"/>
<organism evidence="2">
    <name type="scientific">hydrothermal vent metagenome</name>
    <dbReference type="NCBI Taxonomy" id="652676"/>
    <lineage>
        <taxon>unclassified sequences</taxon>
        <taxon>metagenomes</taxon>
        <taxon>ecological metagenomes</taxon>
    </lineage>
</organism>
<reference evidence="2" key="1">
    <citation type="submission" date="2018-06" db="EMBL/GenBank/DDBJ databases">
        <authorList>
            <person name="Zhirakovskaya E."/>
        </authorList>
    </citation>
    <scope>NUCLEOTIDE SEQUENCE</scope>
</reference>
<dbReference type="SUPFAM" id="SSF56420">
    <property type="entry name" value="Peptide deformylase"/>
    <property type="match status" value="1"/>
</dbReference>
<proteinExistence type="inferred from homology"/>
<dbReference type="AlphaFoldDB" id="A0A3B0V6Q3"/>
<dbReference type="Gene3D" id="3.90.45.10">
    <property type="entry name" value="Peptide deformylase"/>
    <property type="match status" value="1"/>
</dbReference>
<dbReference type="HAMAP" id="MF_00163">
    <property type="entry name" value="Pep_deformylase"/>
    <property type="match status" value="1"/>
</dbReference>
<dbReference type="NCBIfam" id="NF001159">
    <property type="entry name" value="PRK00150.1-3"/>
    <property type="match status" value="1"/>
</dbReference>
<dbReference type="PIRSF" id="PIRSF004749">
    <property type="entry name" value="Pep_def"/>
    <property type="match status" value="1"/>
</dbReference>
<sequence>MALREVLKYPDPALKVKAASVGEVDAEVRALIADLVETMYREEGLGLAATQVGVARRVIVLDVPDKAIGKDAEVRSVSEIKAERAIEQLKGEGDQAGHARYLLKLVNPEIISAEGEVVFEEGCLSLPGIVADVKRHARILLKALDEEGRPVEIKAGGLMAIALQHEVDHLDGVVFIDRVSRLKRSLLIRKYRRFMASEDEDQ</sequence>
<dbReference type="PANTHER" id="PTHR10458:SF22">
    <property type="entry name" value="PEPTIDE DEFORMYLASE"/>
    <property type="match status" value="1"/>
</dbReference>
<keyword evidence="2" id="KW-0378">Hydrolase</keyword>
<dbReference type="GO" id="GO:0042586">
    <property type="term" value="F:peptide deformylase activity"/>
    <property type="evidence" value="ECO:0007669"/>
    <property type="project" value="UniProtKB-EC"/>
</dbReference>
<comment type="similarity">
    <text evidence="1">Belongs to the polypeptide deformylase family.</text>
</comment>
<dbReference type="Pfam" id="PF01327">
    <property type="entry name" value="Pep_deformylase"/>
    <property type="match status" value="1"/>
</dbReference>
<dbReference type="PANTHER" id="PTHR10458">
    <property type="entry name" value="PEPTIDE DEFORMYLASE"/>
    <property type="match status" value="1"/>
</dbReference>
<dbReference type="InterPro" id="IPR023635">
    <property type="entry name" value="Peptide_deformylase"/>
</dbReference>
<gene>
    <name evidence="2" type="ORF">MNBD_DELTA02-1069</name>
</gene>
<accession>A0A3B0V6Q3</accession>
<dbReference type="EMBL" id="UOEZ01000085">
    <property type="protein sequence ID" value="VAW39268.1"/>
    <property type="molecule type" value="Genomic_DNA"/>
</dbReference>
<name>A0A3B0V6Q3_9ZZZZ</name>
<evidence type="ECO:0000256" key="1">
    <source>
        <dbReference type="ARBA" id="ARBA00010759"/>
    </source>
</evidence>